<gene>
    <name evidence="2" type="ORF">HGP28_02115</name>
</gene>
<organism evidence="2 3">
    <name type="scientific">Vibrio agarilyticus</name>
    <dbReference type="NCBI Taxonomy" id="2726741"/>
    <lineage>
        <taxon>Bacteria</taxon>
        <taxon>Pseudomonadati</taxon>
        <taxon>Pseudomonadota</taxon>
        <taxon>Gammaproteobacteria</taxon>
        <taxon>Vibrionales</taxon>
        <taxon>Vibrionaceae</taxon>
        <taxon>Vibrio</taxon>
    </lineage>
</organism>
<dbReference type="Proteomes" id="UP000535589">
    <property type="component" value="Unassembled WGS sequence"/>
</dbReference>
<feature type="chain" id="PRO_5031096137" evidence="1">
    <location>
        <begin position="22"/>
        <end position="316"/>
    </location>
</feature>
<dbReference type="RefSeq" id="WP_168834799.1">
    <property type="nucleotide sequence ID" value="NZ_JABAIK010000002.1"/>
</dbReference>
<proteinExistence type="predicted"/>
<dbReference type="InterPro" id="IPR010794">
    <property type="entry name" value="MalM"/>
</dbReference>
<dbReference type="AlphaFoldDB" id="A0A7X8TNB0"/>
<accession>A0A7X8TNB0</accession>
<keyword evidence="3" id="KW-1185">Reference proteome</keyword>
<evidence type="ECO:0000313" key="2">
    <source>
        <dbReference type="EMBL" id="NLS11684.1"/>
    </source>
</evidence>
<sequence length="316" mass="35461">MKKTAFIVLSYAALSFSNVQAATNQSQDNNQISACCTDIANIPYRKITEPSSIDVMIDTSSPMVQFRTGNSYVAGIELPKSKSDITLEVASLIGDEVFIPKVLVLDKYHNAIDLIADETIVFEKAGLFNQNQFSGTYILAKNQDSGPEPRYLVIFTDENQDQKFTQREKPNDLAIRSGNITANKINNTSLKARHSATGEVMLDIDYTPFIEVEQKMEKVNQVVMENRVKATAVLSDQKTANNESVITTKNNIPEINDNNITKSEEPLSKQEVYIKLINHALKNGDIDKALEIVDYSKSRGFNGVEEFFFEEVKKYY</sequence>
<feature type="signal peptide" evidence="1">
    <location>
        <begin position="1"/>
        <end position="21"/>
    </location>
</feature>
<dbReference type="Pfam" id="PF07148">
    <property type="entry name" value="MalM"/>
    <property type="match status" value="1"/>
</dbReference>
<reference evidence="2 3" key="1">
    <citation type="submission" date="2020-04" db="EMBL/GenBank/DDBJ databases">
        <title>Vibrio sp. SM6, a novel species isolated from seawater.</title>
        <authorList>
            <person name="Wang X."/>
        </authorList>
    </citation>
    <scope>NUCLEOTIDE SEQUENCE [LARGE SCALE GENOMIC DNA]</scope>
    <source>
        <strain evidence="2 3">SM6</strain>
    </source>
</reference>
<evidence type="ECO:0000313" key="3">
    <source>
        <dbReference type="Proteomes" id="UP000535589"/>
    </source>
</evidence>
<evidence type="ECO:0000256" key="1">
    <source>
        <dbReference type="SAM" id="SignalP"/>
    </source>
</evidence>
<keyword evidence="1" id="KW-0732">Signal</keyword>
<dbReference type="GO" id="GO:0008643">
    <property type="term" value="P:carbohydrate transport"/>
    <property type="evidence" value="ECO:0007669"/>
    <property type="project" value="InterPro"/>
</dbReference>
<dbReference type="GO" id="GO:0042597">
    <property type="term" value="C:periplasmic space"/>
    <property type="evidence" value="ECO:0007669"/>
    <property type="project" value="InterPro"/>
</dbReference>
<comment type="caution">
    <text evidence="2">The sequence shown here is derived from an EMBL/GenBank/DDBJ whole genome shotgun (WGS) entry which is preliminary data.</text>
</comment>
<dbReference type="EMBL" id="JABAIK010000002">
    <property type="protein sequence ID" value="NLS11684.1"/>
    <property type="molecule type" value="Genomic_DNA"/>
</dbReference>
<name>A0A7X8TNB0_9VIBR</name>
<protein>
    <submittedName>
        <fullName evidence="2">Uncharacterized protein</fullName>
    </submittedName>
</protein>